<keyword evidence="14" id="KW-1185">Reference proteome</keyword>
<keyword evidence="4 13" id="KW-0378">Hydrolase</keyword>
<name>A0A7W9SPT8_ARMRO</name>
<dbReference type="Gene3D" id="3.40.50.300">
    <property type="entry name" value="P-loop containing nucleotide triphosphate hydrolases"/>
    <property type="match status" value="2"/>
</dbReference>
<evidence type="ECO:0000256" key="3">
    <source>
        <dbReference type="ARBA" id="ARBA00022741"/>
    </source>
</evidence>
<dbReference type="GO" id="GO:0033592">
    <property type="term" value="F:RNA strand annealing activity"/>
    <property type="evidence" value="ECO:0007669"/>
    <property type="project" value="TreeGrafter"/>
</dbReference>
<dbReference type="PANTHER" id="PTHR47963:SF8">
    <property type="entry name" value="ATP-DEPENDENT RNA HELICASE DEAD"/>
    <property type="match status" value="1"/>
</dbReference>
<dbReference type="EMBL" id="JACHGW010000001">
    <property type="protein sequence ID" value="MBB6049784.1"/>
    <property type="molecule type" value="Genomic_DNA"/>
</dbReference>
<dbReference type="InterPro" id="IPR005580">
    <property type="entry name" value="DbpA/CsdA_RNA-bd_dom"/>
</dbReference>
<reference evidence="13 14" key="1">
    <citation type="submission" date="2020-08" db="EMBL/GenBank/DDBJ databases">
        <title>Genomic Encyclopedia of Type Strains, Phase IV (KMG-IV): sequencing the most valuable type-strain genomes for metagenomic binning, comparative biology and taxonomic classification.</title>
        <authorList>
            <person name="Goeker M."/>
        </authorList>
    </citation>
    <scope>NUCLEOTIDE SEQUENCE [LARGE SCALE GENOMIC DNA]</scope>
    <source>
        <strain evidence="13 14">DSM 23562</strain>
    </source>
</reference>
<dbReference type="SMART" id="SM00490">
    <property type="entry name" value="HELICc"/>
    <property type="match status" value="1"/>
</dbReference>
<comment type="caution">
    <text evidence="13">The sequence shown here is derived from an EMBL/GenBank/DDBJ whole genome shotgun (WGS) entry which is preliminary data.</text>
</comment>
<evidence type="ECO:0000256" key="5">
    <source>
        <dbReference type="ARBA" id="ARBA00022806"/>
    </source>
</evidence>
<gene>
    <name evidence="13" type="ORF">HNQ39_001546</name>
</gene>
<dbReference type="InterPro" id="IPR027417">
    <property type="entry name" value="P-loop_NTPase"/>
</dbReference>
<keyword evidence="7" id="KW-0346">Stress response</keyword>
<dbReference type="CDD" id="cd00268">
    <property type="entry name" value="DEADc"/>
    <property type="match status" value="1"/>
</dbReference>
<dbReference type="PROSITE" id="PS51194">
    <property type="entry name" value="HELICASE_CTER"/>
    <property type="match status" value="1"/>
</dbReference>
<keyword evidence="2" id="KW-0963">Cytoplasm</keyword>
<evidence type="ECO:0000256" key="9">
    <source>
        <dbReference type="SAM" id="MobiDB-lite"/>
    </source>
</evidence>
<evidence type="ECO:0000256" key="2">
    <source>
        <dbReference type="ARBA" id="ARBA00022490"/>
    </source>
</evidence>
<accession>A0A7W9SPT8</accession>
<feature type="short sequence motif" description="Q motif" evidence="8">
    <location>
        <begin position="129"/>
        <end position="157"/>
    </location>
</feature>
<dbReference type="InterPro" id="IPR044742">
    <property type="entry name" value="DEAD/DEAH_RhlB"/>
</dbReference>
<sequence>MKKNDNPKPGKKPLPFGAKPNAPKSAPRPAAKKPTSAKPGYPAKPPFSPKPAVKPEASEPKRAVRPAPEPIPAPLEPPTAPRLKPRTIKPKEPTPFAATKERKGEGVAVSAAGDVTPKAVEPVVEAPLATFADLGLPEALLAAVTVAGFESPTPIQARAIPVLLEGKDLIGQAQTGTGKTAAFALPLLARIDVDAPGTQALVLVPTRELAIQAAEQIHKLAGKTGLRVVPVYGGQPIDRQFRALMKPPAVVVGTPGRLMDHMRRGSVVLDKVSFCAIDEADEMLAFGFIEDIETILAALPESRQTALFSATMPPAISALVKKFLPGAQKVEIAAKQRTVDTVRQVYYEVAPGKKREALTRILDMETPGPTIVFCRTRLETQELAELLSVRGYSAEPIHGDMAQSERDRVMKKFKEGQADILVATDVAARGLDIDSVTHVINFDLPWDVEQYIHRIGRTGRAGREGDALSLIEPRERRNLLRFEYQIGTKIAPLRVPSAADIAVRRREVFATKLAERLEAGNFEAQFPIVSELSESHDIADIAAAALQLLWEATSAGNSREAEMDEELAAQREQPEAGMVRLFVSMGRADKLRPSDLVGAILNETGLPPKAVGTIDVLDRVTFFEVPAANAEQVMDALSNTKLRGRRPKVGNARQVENRGRY</sequence>
<dbReference type="InterPro" id="IPR014014">
    <property type="entry name" value="RNA_helicase_DEAD_Q_motif"/>
</dbReference>
<evidence type="ECO:0000256" key="1">
    <source>
        <dbReference type="ARBA" id="ARBA00012552"/>
    </source>
</evidence>
<feature type="domain" description="Helicase ATP-binding" evidence="10">
    <location>
        <begin position="160"/>
        <end position="330"/>
    </location>
</feature>
<dbReference type="PANTHER" id="PTHR47963">
    <property type="entry name" value="DEAD-BOX ATP-DEPENDENT RNA HELICASE 47, MITOCHONDRIAL"/>
    <property type="match status" value="1"/>
</dbReference>
<dbReference type="CDD" id="cd18787">
    <property type="entry name" value="SF2_C_DEAD"/>
    <property type="match status" value="1"/>
</dbReference>
<feature type="compositionally biased region" description="Pro residues" evidence="9">
    <location>
        <begin position="67"/>
        <end position="80"/>
    </location>
</feature>
<dbReference type="GO" id="GO:0005840">
    <property type="term" value="C:ribosome"/>
    <property type="evidence" value="ECO:0007669"/>
    <property type="project" value="TreeGrafter"/>
</dbReference>
<evidence type="ECO:0000313" key="13">
    <source>
        <dbReference type="EMBL" id="MBB6049784.1"/>
    </source>
</evidence>
<dbReference type="Pfam" id="PF25399">
    <property type="entry name" value="DeaD_dimer"/>
    <property type="match status" value="1"/>
</dbReference>
<dbReference type="SUPFAM" id="SSF52540">
    <property type="entry name" value="P-loop containing nucleoside triphosphate hydrolases"/>
    <property type="match status" value="1"/>
</dbReference>
<keyword evidence="5 13" id="KW-0347">Helicase</keyword>
<dbReference type="PROSITE" id="PS51192">
    <property type="entry name" value="HELICASE_ATP_BIND_1"/>
    <property type="match status" value="1"/>
</dbReference>
<dbReference type="SMART" id="SM00487">
    <property type="entry name" value="DEXDc"/>
    <property type="match status" value="1"/>
</dbReference>
<evidence type="ECO:0000259" key="11">
    <source>
        <dbReference type="PROSITE" id="PS51194"/>
    </source>
</evidence>
<dbReference type="Pfam" id="PF00270">
    <property type="entry name" value="DEAD"/>
    <property type="match status" value="1"/>
</dbReference>
<keyword evidence="3" id="KW-0547">Nucleotide-binding</keyword>
<dbReference type="Pfam" id="PF03880">
    <property type="entry name" value="DbpA"/>
    <property type="match status" value="1"/>
</dbReference>
<dbReference type="GO" id="GO:0003724">
    <property type="term" value="F:RNA helicase activity"/>
    <property type="evidence" value="ECO:0007669"/>
    <property type="project" value="UniProtKB-EC"/>
</dbReference>
<evidence type="ECO:0000256" key="6">
    <source>
        <dbReference type="ARBA" id="ARBA00022840"/>
    </source>
</evidence>
<dbReference type="Proteomes" id="UP000520814">
    <property type="component" value="Unassembled WGS sequence"/>
</dbReference>
<dbReference type="PROSITE" id="PS51195">
    <property type="entry name" value="Q_MOTIF"/>
    <property type="match status" value="1"/>
</dbReference>
<dbReference type="RefSeq" id="WP_221289891.1">
    <property type="nucleotide sequence ID" value="NZ_JACHGW010000001.1"/>
</dbReference>
<dbReference type="Pfam" id="PF00271">
    <property type="entry name" value="Helicase_C"/>
    <property type="match status" value="1"/>
</dbReference>
<dbReference type="GO" id="GO:0005524">
    <property type="term" value="F:ATP binding"/>
    <property type="evidence" value="ECO:0007669"/>
    <property type="project" value="UniProtKB-KW"/>
</dbReference>
<dbReference type="InterPro" id="IPR014001">
    <property type="entry name" value="Helicase_ATP-bd"/>
</dbReference>
<protein>
    <recommendedName>
        <fullName evidence="1">RNA helicase</fullName>
        <ecNumber evidence="1">3.6.4.13</ecNumber>
    </recommendedName>
</protein>
<dbReference type="EC" id="3.6.4.13" evidence="1"/>
<dbReference type="CDD" id="cd12252">
    <property type="entry name" value="RRM_DbpA"/>
    <property type="match status" value="1"/>
</dbReference>
<dbReference type="InterPro" id="IPR050547">
    <property type="entry name" value="DEAD_box_RNA_helicases"/>
</dbReference>
<dbReference type="GO" id="GO:0005829">
    <property type="term" value="C:cytosol"/>
    <property type="evidence" value="ECO:0007669"/>
    <property type="project" value="TreeGrafter"/>
</dbReference>
<dbReference type="InterPro" id="IPR011545">
    <property type="entry name" value="DEAD/DEAH_box_helicase_dom"/>
</dbReference>
<dbReference type="InterPro" id="IPR012677">
    <property type="entry name" value="Nucleotide-bd_a/b_plait_sf"/>
</dbReference>
<evidence type="ECO:0000259" key="12">
    <source>
        <dbReference type="PROSITE" id="PS51195"/>
    </source>
</evidence>
<feature type="domain" description="Helicase C-terminal" evidence="11">
    <location>
        <begin position="357"/>
        <end position="501"/>
    </location>
</feature>
<dbReference type="GO" id="GO:0016787">
    <property type="term" value="F:hydrolase activity"/>
    <property type="evidence" value="ECO:0007669"/>
    <property type="project" value="UniProtKB-KW"/>
</dbReference>
<organism evidence="13 14">
    <name type="scientific">Armatimonas rosea</name>
    <dbReference type="NCBI Taxonomy" id="685828"/>
    <lineage>
        <taxon>Bacteria</taxon>
        <taxon>Bacillati</taxon>
        <taxon>Armatimonadota</taxon>
        <taxon>Armatimonadia</taxon>
        <taxon>Armatimonadales</taxon>
        <taxon>Armatimonadaceae</taxon>
        <taxon>Armatimonas</taxon>
    </lineage>
</organism>
<dbReference type="Gene3D" id="3.30.70.330">
    <property type="match status" value="1"/>
</dbReference>
<evidence type="ECO:0000256" key="7">
    <source>
        <dbReference type="ARBA" id="ARBA00023016"/>
    </source>
</evidence>
<dbReference type="AlphaFoldDB" id="A0A7W9SPT8"/>
<feature type="domain" description="DEAD-box RNA helicase Q" evidence="12">
    <location>
        <begin position="129"/>
        <end position="157"/>
    </location>
</feature>
<evidence type="ECO:0000313" key="14">
    <source>
        <dbReference type="Proteomes" id="UP000520814"/>
    </source>
</evidence>
<proteinExistence type="predicted"/>
<dbReference type="InterPro" id="IPR057325">
    <property type="entry name" value="DeaD_dimer"/>
</dbReference>
<keyword evidence="6" id="KW-0067">ATP-binding</keyword>
<feature type="compositionally biased region" description="Low complexity" evidence="9">
    <location>
        <begin position="13"/>
        <end position="39"/>
    </location>
</feature>
<dbReference type="InterPro" id="IPR001650">
    <property type="entry name" value="Helicase_C-like"/>
</dbReference>
<dbReference type="GO" id="GO:0009409">
    <property type="term" value="P:response to cold"/>
    <property type="evidence" value="ECO:0007669"/>
    <property type="project" value="TreeGrafter"/>
</dbReference>
<evidence type="ECO:0000256" key="4">
    <source>
        <dbReference type="ARBA" id="ARBA00022801"/>
    </source>
</evidence>
<evidence type="ECO:0000256" key="8">
    <source>
        <dbReference type="PROSITE-ProRule" id="PRU00552"/>
    </source>
</evidence>
<evidence type="ECO:0000259" key="10">
    <source>
        <dbReference type="PROSITE" id="PS51192"/>
    </source>
</evidence>
<feature type="region of interest" description="Disordered" evidence="9">
    <location>
        <begin position="1"/>
        <end position="109"/>
    </location>
</feature>